<accession>A0ABV2BZP9</accession>
<comment type="caution">
    <text evidence="1">The sequence shown here is derived from an EMBL/GenBank/DDBJ whole genome shotgun (WGS) entry which is preliminary data.</text>
</comment>
<gene>
    <name evidence="1" type="ORF">ABVT43_19965</name>
</gene>
<keyword evidence="2" id="KW-1185">Reference proteome</keyword>
<organism evidence="1 2">
    <name type="scientific">Aliikangiella maris</name>
    <dbReference type="NCBI Taxonomy" id="3162458"/>
    <lineage>
        <taxon>Bacteria</taxon>
        <taxon>Pseudomonadati</taxon>
        <taxon>Pseudomonadota</taxon>
        <taxon>Gammaproteobacteria</taxon>
        <taxon>Oceanospirillales</taxon>
        <taxon>Pleioneaceae</taxon>
        <taxon>Aliikangiella</taxon>
    </lineage>
</organism>
<proteinExistence type="predicted"/>
<dbReference type="InterPro" id="IPR013879">
    <property type="entry name" value="DUF1761"/>
</dbReference>
<reference evidence="1 2" key="1">
    <citation type="submission" date="2024-06" db="EMBL/GenBank/DDBJ databases">
        <authorList>
            <person name="Li F."/>
        </authorList>
    </citation>
    <scope>NUCLEOTIDE SEQUENCE [LARGE SCALE GENOMIC DNA]</scope>
    <source>
        <strain evidence="1 2">GXAS 311</strain>
    </source>
</reference>
<evidence type="ECO:0000313" key="2">
    <source>
        <dbReference type="Proteomes" id="UP001548189"/>
    </source>
</evidence>
<dbReference type="Proteomes" id="UP001548189">
    <property type="component" value="Unassembled WGS sequence"/>
</dbReference>
<evidence type="ECO:0000313" key="1">
    <source>
        <dbReference type="EMBL" id="MET1257418.1"/>
    </source>
</evidence>
<dbReference type="Pfam" id="PF08570">
    <property type="entry name" value="DUF1761"/>
    <property type="match status" value="1"/>
</dbReference>
<dbReference type="EMBL" id="JBEVCJ010000064">
    <property type="protein sequence ID" value="MET1257418.1"/>
    <property type="molecule type" value="Genomic_DNA"/>
</dbReference>
<name>A0ABV2BZP9_9GAMM</name>
<sequence length="153" mass="16454">MSKQYNKITRSNMSWVTEILSINYITVAVATITSYVFGFAWYHWAVFGEAWANSLGITKEQADNTEGLGGAFVISLISGLLKTLCLAMLMAALNISGFLSGLFFGAVIAVIFIVTSLGYYDGFARVSPKLTLINAAHSIIELTLIGTIIGALS</sequence>
<protein>
    <submittedName>
        <fullName evidence="1">DUF1761 domain-containing protein</fullName>
    </submittedName>
</protein>